<dbReference type="VEuPathDB" id="FungiDB:KRP23_4949"/>
<proteinExistence type="inferred from homology"/>
<evidence type="ECO:0000256" key="1">
    <source>
        <dbReference type="ARBA" id="ARBA00004648"/>
    </source>
</evidence>
<dbReference type="InterPro" id="IPR008928">
    <property type="entry name" value="6-hairpin_glycosidase_sf"/>
</dbReference>
<evidence type="ECO:0000256" key="9">
    <source>
        <dbReference type="ARBA" id="ARBA00023180"/>
    </source>
</evidence>
<keyword evidence="9" id="KW-0325">Glycoprotein</keyword>
<keyword evidence="7" id="KW-1133">Transmembrane helix</keyword>
<evidence type="ECO:0000256" key="10">
    <source>
        <dbReference type="ARBA" id="ARBA00023295"/>
    </source>
</evidence>
<dbReference type="Pfam" id="PF03200">
    <property type="entry name" value="Glyco_hydro_63"/>
    <property type="match status" value="1"/>
</dbReference>
<name>H3GV13_PHYRM</name>
<dbReference type="GO" id="GO:0009311">
    <property type="term" value="P:oligosaccharide metabolic process"/>
    <property type="evidence" value="ECO:0007669"/>
    <property type="project" value="InterPro"/>
</dbReference>
<dbReference type="AlphaFoldDB" id="H3GV13"/>
<keyword evidence="5" id="KW-0256">Endoplasmic reticulum</keyword>
<keyword evidence="14" id="KW-1185">Reference proteome</keyword>
<keyword evidence="8" id="KW-0472">Membrane</keyword>
<dbReference type="EnsemblProtists" id="Phyra81129">
    <property type="protein sequence ID" value="Phyra81129"/>
    <property type="gene ID" value="Phyra81129"/>
</dbReference>
<evidence type="ECO:0000256" key="4">
    <source>
        <dbReference type="ARBA" id="ARBA00022801"/>
    </source>
</evidence>
<dbReference type="VEuPathDB" id="FungiDB:KRP22_4864"/>
<evidence type="ECO:0000256" key="7">
    <source>
        <dbReference type="ARBA" id="ARBA00022989"/>
    </source>
</evidence>
<dbReference type="Proteomes" id="UP000005238">
    <property type="component" value="Unassembled WGS sequence"/>
</dbReference>
<dbReference type="PANTHER" id="PTHR10412">
    <property type="entry name" value="MANNOSYL-OLIGOSACCHARIDE GLUCOSIDASE"/>
    <property type="match status" value="1"/>
</dbReference>
<accession>H3GV13</accession>
<keyword evidence="6" id="KW-0735">Signal-anchor</keyword>
<dbReference type="HOGENOM" id="CLU_1163107_0_0_1"/>
<evidence type="ECO:0000259" key="12">
    <source>
        <dbReference type="Pfam" id="PF03200"/>
    </source>
</evidence>
<sequence>MVLESKVPDGDKDTNDVAPLTFQVQVQLKTQEVVRGVELHYAGLKDLNVLTVKEKLVSLAQRPGGAVNEDLRVDAATFKEYDEEYDEVVLDVLFNEAAASSSADDVKAPIDSLITGKLAGYSQQFGAQVRADLPHTTKLQHVKHVGYVSVFPLLLKVLPPNSPKLLALLKQTTGSNHLWSPFGLRSLSTQDQFYNQEKTPGDNPYCRGAIWMNMNRLALDALHHYTQQGQGKGSQGGAF</sequence>
<dbReference type="eggNOG" id="KOG2161">
    <property type="taxonomic scope" value="Eukaryota"/>
</dbReference>
<feature type="domain" description="Glycosyl hydrolase family 63 C-terminal" evidence="12">
    <location>
        <begin position="132"/>
        <end position="228"/>
    </location>
</feature>
<organism evidence="13 14">
    <name type="scientific">Phytophthora ramorum</name>
    <name type="common">Sudden oak death agent</name>
    <dbReference type="NCBI Taxonomy" id="164328"/>
    <lineage>
        <taxon>Eukaryota</taxon>
        <taxon>Sar</taxon>
        <taxon>Stramenopiles</taxon>
        <taxon>Oomycota</taxon>
        <taxon>Peronosporomycetes</taxon>
        <taxon>Peronosporales</taxon>
        <taxon>Peronosporaceae</taxon>
        <taxon>Phytophthora</taxon>
    </lineage>
</organism>
<protein>
    <recommendedName>
        <fullName evidence="11">mannosyl-oligosaccharide glucosidase</fullName>
        <ecNumber evidence="11">3.2.1.106</ecNumber>
    </recommendedName>
</protein>
<dbReference type="InterPro" id="IPR004888">
    <property type="entry name" value="Glycoside_hydrolase_63"/>
</dbReference>
<reference evidence="13" key="2">
    <citation type="submission" date="2015-06" db="UniProtKB">
        <authorList>
            <consortium name="EnsemblProtists"/>
        </authorList>
    </citation>
    <scope>IDENTIFICATION</scope>
    <source>
        <strain evidence="13">Pr102</strain>
    </source>
</reference>
<keyword evidence="4" id="KW-0378">Hydrolase</keyword>
<keyword evidence="10" id="KW-0326">Glycosidase</keyword>
<keyword evidence="3" id="KW-0812">Transmembrane</keyword>
<evidence type="ECO:0000256" key="6">
    <source>
        <dbReference type="ARBA" id="ARBA00022968"/>
    </source>
</evidence>
<dbReference type="SUPFAM" id="SSF48208">
    <property type="entry name" value="Six-hairpin glycosidases"/>
    <property type="match status" value="1"/>
</dbReference>
<evidence type="ECO:0000313" key="14">
    <source>
        <dbReference type="Proteomes" id="UP000005238"/>
    </source>
</evidence>
<dbReference type="EC" id="3.2.1.106" evidence="11"/>
<dbReference type="InterPro" id="IPR031335">
    <property type="entry name" value="Glyco_hydro_63_C"/>
</dbReference>
<dbReference type="InterPro" id="IPR012341">
    <property type="entry name" value="6hp_glycosidase-like_sf"/>
</dbReference>
<dbReference type="GO" id="GO:0005789">
    <property type="term" value="C:endoplasmic reticulum membrane"/>
    <property type="evidence" value="ECO:0007669"/>
    <property type="project" value="UniProtKB-SubCell"/>
</dbReference>
<evidence type="ECO:0000256" key="2">
    <source>
        <dbReference type="ARBA" id="ARBA00010833"/>
    </source>
</evidence>
<dbReference type="EMBL" id="DS566053">
    <property type="status" value="NOT_ANNOTATED_CDS"/>
    <property type="molecule type" value="Genomic_DNA"/>
</dbReference>
<dbReference type="PANTHER" id="PTHR10412:SF11">
    <property type="entry name" value="MANNOSYL-OLIGOSACCHARIDE GLUCOSIDASE"/>
    <property type="match status" value="1"/>
</dbReference>
<dbReference type="Gene3D" id="1.50.10.10">
    <property type="match status" value="1"/>
</dbReference>
<comment type="subcellular location">
    <subcellularLocation>
        <location evidence="1">Endoplasmic reticulum membrane</location>
        <topology evidence="1">Single-pass type II membrane protein</topology>
    </subcellularLocation>
</comment>
<evidence type="ECO:0000256" key="8">
    <source>
        <dbReference type="ARBA" id="ARBA00023136"/>
    </source>
</evidence>
<reference evidence="14" key="1">
    <citation type="journal article" date="2006" name="Science">
        <title>Phytophthora genome sequences uncover evolutionary origins and mechanisms of pathogenesis.</title>
        <authorList>
            <person name="Tyler B.M."/>
            <person name="Tripathy S."/>
            <person name="Zhang X."/>
            <person name="Dehal P."/>
            <person name="Jiang R.H."/>
            <person name="Aerts A."/>
            <person name="Arredondo F.D."/>
            <person name="Baxter L."/>
            <person name="Bensasson D."/>
            <person name="Beynon J.L."/>
            <person name="Chapman J."/>
            <person name="Damasceno C.M."/>
            <person name="Dorrance A.E."/>
            <person name="Dou D."/>
            <person name="Dickerman A.W."/>
            <person name="Dubchak I.L."/>
            <person name="Garbelotto M."/>
            <person name="Gijzen M."/>
            <person name="Gordon S.G."/>
            <person name="Govers F."/>
            <person name="Grunwald N.J."/>
            <person name="Huang W."/>
            <person name="Ivors K.L."/>
            <person name="Jones R.W."/>
            <person name="Kamoun S."/>
            <person name="Krampis K."/>
            <person name="Lamour K.H."/>
            <person name="Lee M.K."/>
            <person name="McDonald W.H."/>
            <person name="Medina M."/>
            <person name="Meijer H.J."/>
            <person name="Nordberg E.K."/>
            <person name="Maclean D.J."/>
            <person name="Ospina-Giraldo M.D."/>
            <person name="Morris P.F."/>
            <person name="Phuntumart V."/>
            <person name="Putnam N.H."/>
            <person name="Rash S."/>
            <person name="Rose J.K."/>
            <person name="Sakihama Y."/>
            <person name="Salamov A.A."/>
            <person name="Savidor A."/>
            <person name="Scheuring C.F."/>
            <person name="Smith B.M."/>
            <person name="Sobral B.W."/>
            <person name="Terry A."/>
            <person name="Torto-Alalibo T.A."/>
            <person name="Win J."/>
            <person name="Xu Z."/>
            <person name="Zhang H."/>
            <person name="Grigoriev I.V."/>
            <person name="Rokhsar D.S."/>
            <person name="Boore J.L."/>
        </authorList>
    </citation>
    <scope>NUCLEOTIDE SEQUENCE [LARGE SCALE GENOMIC DNA]</scope>
    <source>
        <strain evidence="14">Pr102</strain>
    </source>
</reference>
<evidence type="ECO:0000256" key="11">
    <source>
        <dbReference type="ARBA" id="ARBA00038888"/>
    </source>
</evidence>
<evidence type="ECO:0000256" key="5">
    <source>
        <dbReference type="ARBA" id="ARBA00022824"/>
    </source>
</evidence>
<evidence type="ECO:0000256" key="3">
    <source>
        <dbReference type="ARBA" id="ARBA00022692"/>
    </source>
</evidence>
<evidence type="ECO:0000313" key="13">
    <source>
        <dbReference type="EnsemblProtists" id="Phyra81129"/>
    </source>
</evidence>
<dbReference type="InParanoid" id="H3GV13"/>
<dbReference type="GO" id="GO:0004573">
    <property type="term" value="F:Glc3Man9GlcNAc2 oligosaccharide glucosidase activity"/>
    <property type="evidence" value="ECO:0007669"/>
    <property type="project" value="UniProtKB-EC"/>
</dbReference>
<dbReference type="STRING" id="164328.H3GV13"/>
<comment type="similarity">
    <text evidence="2">Belongs to the glycosyl hydrolase 63 family.</text>
</comment>